<reference evidence="3" key="1">
    <citation type="submission" date="2023-03" db="EMBL/GenBank/DDBJ databases">
        <authorList>
            <person name="Steffen K."/>
            <person name="Cardenas P."/>
        </authorList>
    </citation>
    <scope>NUCLEOTIDE SEQUENCE</scope>
</reference>
<protein>
    <submittedName>
        <fullName evidence="3">Uncharacterized protein</fullName>
    </submittedName>
</protein>
<dbReference type="Proteomes" id="UP001174909">
    <property type="component" value="Unassembled WGS sequence"/>
</dbReference>
<feature type="region of interest" description="Disordered" evidence="2">
    <location>
        <begin position="26"/>
        <end position="47"/>
    </location>
</feature>
<proteinExistence type="predicted"/>
<evidence type="ECO:0000256" key="1">
    <source>
        <dbReference type="SAM" id="Coils"/>
    </source>
</evidence>
<keyword evidence="4" id="KW-1185">Reference proteome</keyword>
<feature type="compositionally biased region" description="Low complexity" evidence="2">
    <location>
        <begin position="26"/>
        <end position="38"/>
    </location>
</feature>
<organism evidence="3 4">
    <name type="scientific">Geodia barretti</name>
    <name type="common">Barrett's horny sponge</name>
    <dbReference type="NCBI Taxonomy" id="519541"/>
    <lineage>
        <taxon>Eukaryota</taxon>
        <taxon>Metazoa</taxon>
        <taxon>Porifera</taxon>
        <taxon>Demospongiae</taxon>
        <taxon>Heteroscleromorpha</taxon>
        <taxon>Tetractinellida</taxon>
        <taxon>Astrophorina</taxon>
        <taxon>Geodiidae</taxon>
        <taxon>Geodia</taxon>
    </lineage>
</organism>
<name>A0AA35SN31_GEOBA</name>
<feature type="coiled-coil region" evidence="1">
    <location>
        <begin position="252"/>
        <end position="341"/>
    </location>
</feature>
<dbReference type="Pfam" id="PF15397">
    <property type="entry name" value="DUF4618"/>
    <property type="match status" value="1"/>
</dbReference>
<keyword evidence="1" id="KW-0175">Coiled coil</keyword>
<dbReference type="PANTHER" id="PTHR28574">
    <property type="entry name" value="RIKEN CDNA 6820408C15"/>
    <property type="match status" value="1"/>
</dbReference>
<evidence type="ECO:0000256" key="2">
    <source>
        <dbReference type="SAM" id="MobiDB-lite"/>
    </source>
</evidence>
<comment type="caution">
    <text evidence="3">The sequence shown here is derived from an EMBL/GenBank/DDBJ whole genome shotgun (WGS) entry which is preliminary data.</text>
</comment>
<accession>A0AA35SN31</accession>
<sequence length="366" mass="42755">MQAEPPAAEVFTDYSQWERRPCTKSWTTTSGGWSTTGRGRVGLGKTTHSKTCRQDALKHRSVFQCPHSSHCGHKKTLAQPRQISTCITSPRRKIEKAKSSTVTARHSMNQMQLKVRQKSVQEFRQYKDDLLAANLELIGTIRKGEDEKNAVVQELLEKYRKSRGSVAALKKKTHRDTKEIQTELERTRQWVLQKENELHEELRETELLLQAKIKERDILKSFKEKKFMVNQATIDQLRDEMRTHAHLSKERIAGLEAEMAEERHKCQRMVDQIRREIEAQATEKCIDVMKRSVKEKGIQNRIMEKEIELHRYKAETMRQSMQDLRERISQLKVEVEVDKARVRPLVLLEKCLPDTELHLNIPVQDS</sequence>
<gene>
    <name evidence="3" type="ORF">GBAR_LOCUS18417</name>
</gene>
<evidence type="ECO:0000313" key="4">
    <source>
        <dbReference type="Proteomes" id="UP001174909"/>
    </source>
</evidence>
<dbReference type="AlphaFoldDB" id="A0AA35SN31"/>
<evidence type="ECO:0000313" key="3">
    <source>
        <dbReference type="EMBL" id="CAI8032579.1"/>
    </source>
</evidence>
<dbReference type="InterPro" id="IPR029236">
    <property type="entry name" value="DUF4618"/>
</dbReference>
<dbReference type="PANTHER" id="PTHR28574:SF1">
    <property type="entry name" value="RIKEN CDNA 6820408C15 GENE"/>
    <property type="match status" value="1"/>
</dbReference>
<dbReference type="EMBL" id="CASHTH010002610">
    <property type="protein sequence ID" value="CAI8032579.1"/>
    <property type="molecule type" value="Genomic_DNA"/>
</dbReference>